<evidence type="ECO:0000256" key="1">
    <source>
        <dbReference type="SAM" id="MobiDB-lite"/>
    </source>
</evidence>
<sequence length="405" mass="44192">MSHKYERQGGDIGAENSTHAPPAPAPAYVQLADGPSVSEAVSGVPSSYVPARSCRLLSRATRRGCRVELDAGNGERAEKRFGASSHGGHVLSGFVKLGALGGGPLSTFRAVPATSIPVQTPKLSGMYDSGIWSSHTYSTSSDPPTTPFYVVRFTRSSGKETFKLASTNIDTASTRLLLSAKFTQLLSLVPDNCCGLCWSSLRGPPGKLRNCAFKYRHPSNLHSDFRPWIPYGRDLDGRLCEIRPHQFLLGRVFGNYLDTSREVPAYSLAVARCSIHYYLSLQRGKGRRGGITEQKQDTETQWHAVCVCFKFCLALGFIGRSWFGSRLSLTALAVFFPRPSVRELFKRPGDGNALAPTASLSPVNGRHRIQGISARSARCTTALTAFWKVAPAVEWGSTPRLRMYT</sequence>
<organism evidence="2 3">
    <name type="scientific">Mycena rosella</name>
    <name type="common">Pink bonnet</name>
    <name type="synonym">Agaricus rosellus</name>
    <dbReference type="NCBI Taxonomy" id="1033263"/>
    <lineage>
        <taxon>Eukaryota</taxon>
        <taxon>Fungi</taxon>
        <taxon>Dikarya</taxon>
        <taxon>Basidiomycota</taxon>
        <taxon>Agaricomycotina</taxon>
        <taxon>Agaricomycetes</taxon>
        <taxon>Agaricomycetidae</taxon>
        <taxon>Agaricales</taxon>
        <taxon>Marasmiineae</taxon>
        <taxon>Mycenaceae</taxon>
        <taxon>Mycena</taxon>
    </lineage>
</organism>
<evidence type="ECO:0000313" key="2">
    <source>
        <dbReference type="EMBL" id="KAJ7710472.1"/>
    </source>
</evidence>
<feature type="region of interest" description="Disordered" evidence="1">
    <location>
        <begin position="1"/>
        <end position="27"/>
    </location>
</feature>
<comment type="caution">
    <text evidence="2">The sequence shown here is derived from an EMBL/GenBank/DDBJ whole genome shotgun (WGS) entry which is preliminary data.</text>
</comment>
<proteinExistence type="predicted"/>
<reference evidence="2" key="1">
    <citation type="submission" date="2023-03" db="EMBL/GenBank/DDBJ databases">
        <title>Massive genome expansion in bonnet fungi (Mycena s.s.) driven by repeated elements and novel gene families across ecological guilds.</title>
        <authorList>
            <consortium name="Lawrence Berkeley National Laboratory"/>
            <person name="Harder C.B."/>
            <person name="Miyauchi S."/>
            <person name="Viragh M."/>
            <person name="Kuo A."/>
            <person name="Thoen E."/>
            <person name="Andreopoulos B."/>
            <person name="Lu D."/>
            <person name="Skrede I."/>
            <person name="Drula E."/>
            <person name="Henrissat B."/>
            <person name="Morin E."/>
            <person name="Kohler A."/>
            <person name="Barry K."/>
            <person name="LaButti K."/>
            <person name="Morin E."/>
            <person name="Salamov A."/>
            <person name="Lipzen A."/>
            <person name="Mereny Z."/>
            <person name="Hegedus B."/>
            <person name="Baldrian P."/>
            <person name="Stursova M."/>
            <person name="Weitz H."/>
            <person name="Taylor A."/>
            <person name="Grigoriev I.V."/>
            <person name="Nagy L.G."/>
            <person name="Martin F."/>
            <person name="Kauserud H."/>
        </authorList>
    </citation>
    <scope>NUCLEOTIDE SEQUENCE</scope>
    <source>
        <strain evidence="2">CBHHK067</strain>
    </source>
</reference>
<protein>
    <submittedName>
        <fullName evidence="2">Uncharacterized protein</fullName>
    </submittedName>
</protein>
<keyword evidence="3" id="KW-1185">Reference proteome</keyword>
<name>A0AAD7H233_MYCRO</name>
<dbReference type="Proteomes" id="UP001221757">
    <property type="component" value="Unassembled WGS sequence"/>
</dbReference>
<evidence type="ECO:0000313" key="3">
    <source>
        <dbReference type="Proteomes" id="UP001221757"/>
    </source>
</evidence>
<dbReference type="EMBL" id="JARKIE010000001">
    <property type="protein sequence ID" value="KAJ7710472.1"/>
    <property type="molecule type" value="Genomic_DNA"/>
</dbReference>
<gene>
    <name evidence="2" type="ORF">B0H17DRAFT_1123617</name>
</gene>
<dbReference type="AlphaFoldDB" id="A0AAD7H233"/>
<accession>A0AAD7H233</accession>